<gene>
    <name evidence="1" type="ORF">HW347_01875</name>
</gene>
<dbReference type="EMBL" id="JACATN010000001">
    <property type="protein sequence ID" value="MBT2159991.1"/>
    <property type="molecule type" value="Genomic_DNA"/>
</dbReference>
<proteinExistence type="predicted"/>
<reference evidence="1 2" key="1">
    <citation type="submission" date="2020-06" db="EMBL/GenBank/DDBJ databases">
        <authorList>
            <person name="Isaeva M.P."/>
            <person name="Chernysheva N.Y."/>
        </authorList>
    </citation>
    <scope>NUCLEOTIDE SEQUENCE [LARGE SCALE GENOMIC DNA]</scope>
    <source>
        <strain evidence="1 2">KMM 6746</strain>
    </source>
</reference>
<protein>
    <submittedName>
        <fullName evidence="1">Uncharacterized protein</fullName>
    </submittedName>
</protein>
<sequence>MSTGNPNKFKILEDIKEGVEAVTNSQEKEDVARLYKNKGSRVSKELSFKTKNDKSKWS</sequence>
<keyword evidence="2" id="KW-1185">Reference proteome</keyword>
<evidence type="ECO:0000313" key="1">
    <source>
        <dbReference type="EMBL" id="MBT2159991.1"/>
    </source>
</evidence>
<dbReference type="Proteomes" id="UP000740413">
    <property type="component" value="Unassembled WGS sequence"/>
</dbReference>
<evidence type="ECO:0000313" key="2">
    <source>
        <dbReference type="Proteomes" id="UP000740413"/>
    </source>
</evidence>
<name>A0ABS5W997_9FLAO</name>
<accession>A0ABS5W997</accession>
<organism evidence="1 2">
    <name type="scientific">Zobellia barbeyronii</name>
    <dbReference type="NCBI Taxonomy" id="2748009"/>
    <lineage>
        <taxon>Bacteria</taxon>
        <taxon>Pseudomonadati</taxon>
        <taxon>Bacteroidota</taxon>
        <taxon>Flavobacteriia</taxon>
        <taxon>Flavobacteriales</taxon>
        <taxon>Flavobacteriaceae</taxon>
        <taxon>Zobellia</taxon>
    </lineage>
</organism>
<comment type="caution">
    <text evidence="1">The sequence shown here is derived from an EMBL/GenBank/DDBJ whole genome shotgun (WGS) entry which is preliminary data.</text>
</comment>
<dbReference type="RefSeq" id="WP_155597922.1">
    <property type="nucleotide sequence ID" value="NZ_JACATN010000001.1"/>
</dbReference>
<reference evidence="2" key="2">
    <citation type="submission" date="2023-07" db="EMBL/GenBank/DDBJ databases">
        <title>Zobellia barbeyronii sp. nov., a new marine flavobacterium, isolated from green and red algae.</title>
        <authorList>
            <person name="Nedashkovskaya O.I."/>
            <person name="Otstavnykh N."/>
            <person name="Zhukova N."/>
            <person name="Guzev K."/>
            <person name="Chausova V."/>
            <person name="Tekutyeva L."/>
            <person name="Mikhailov V."/>
            <person name="Isaeva M."/>
        </authorList>
    </citation>
    <scope>NUCLEOTIDE SEQUENCE [LARGE SCALE GENOMIC DNA]</scope>
    <source>
        <strain evidence="2">KMM 6746</strain>
    </source>
</reference>